<feature type="chain" id="PRO_5042060539" evidence="2">
    <location>
        <begin position="25"/>
        <end position="268"/>
    </location>
</feature>
<dbReference type="InterPro" id="IPR006423">
    <property type="entry name" value="Lipo_e_P4"/>
</dbReference>
<keyword evidence="1 2" id="KW-0732">Signal</keyword>
<reference evidence="3" key="1">
    <citation type="submission" date="2022-10" db="EMBL/GenBank/DDBJ databases">
        <authorList>
            <person name="Kim H.S."/>
            <person name="Kim J.-S."/>
            <person name="Suh M.K."/>
            <person name="Eom M.K."/>
            <person name="Lee J.-S."/>
        </authorList>
    </citation>
    <scope>NUCLEOTIDE SEQUENCE</scope>
    <source>
        <strain evidence="3">LIP-5</strain>
    </source>
</reference>
<dbReference type="SFLD" id="SFLDG01125">
    <property type="entry name" value="C1.1:_Acid_Phosphatase_Like"/>
    <property type="match status" value="1"/>
</dbReference>
<dbReference type="InterPro" id="IPR023214">
    <property type="entry name" value="HAD_sf"/>
</dbReference>
<keyword evidence="3" id="KW-0449">Lipoprotein</keyword>
<dbReference type="AlphaFoldDB" id="A0AAE3LJ13"/>
<dbReference type="PANTHER" id="PTHR31284:SF10">
    <property type="entry name" value="ACID PHOSPHATASE-LIKE PROTEIN"/>
    <property type="match status" value="1"/>
</dbReference>
<dbReference type="InterPro" id="IPR005519">
    <property type="entry name" value="Acid_phosphat_B-like"/>
</dbReference>
<dbReference type="SUPFAM" id="SSF56784">
    <property type="entry name" value="HAD-like"/>
    <property type="match status" value="1"/>
</dbReference>
<dbReference type="Proteomes" id="UP001209317">
    <property type="component" value="Unassembled WGS sequence"/>
</dbReference>
<dbReference type="PANTHER" id="PTHR31284">
    <property type="entry name" value="ACID PHOSPHATASE-LIKE PROTEIN"/>
    <property type="match status" value="1"/>
</dbReference>
<evidence type="ECO:0000256" key="2">
    <source>
        <dbReference type="SAM" id="SignalP"/>
    </source>
</evidence>
<dbReference type="GO" id="GO:0009279">
    <property type="term" value="C:cell outer membrane"/>
    <property type="evidence" value="ECO:0007669"/>
    <property type="project" value="InterPro"/>
</dbReference>
<protein>
    <submittedName>
        <fullName evidence="3">5'-nucleotidase, lipoprotein e(P4) family</fullName>
    </submittedName>
</protein>
<dbReference type="Gene3D" id="3.40.50.1000">
    <property type="entry name" value="HAD superfamily/HAD-like"/>
    <property type="match status" value="1"/>
</dbReference>
<organism evidence="3 4">
    <name type="scientific">Haoranjiania flava</name>
    <dbReference type="NCBI Taxonomy" id="1856322"/>
    <lineage>
        <taxon>Bacteria</taxon>
        <taxon>Pseudomonadati</taxon>
        <taxon>Bacteroidota</taxon>
        <taxon>Chitinophagia</taxon>
        <taxon>Chitinophagales</taxon>
        <taxon>Chitinophagaceae</taxon>
        <taxon>Haoranjiania</taxon>
    </lineage>
</organism>
<accession>A0AAE3LJ13</accession>
<dbReference type="CDD" id="cd07534">
    <property type="entry name" value="HAD_CAP"/>
    <property type="match status" value="1"/>
</dbReference>
<evidence type="ECO:0000256" key="1">
    <source>
        <dbReference type="ARBA" id="ARBA00022729"/>
    </source>
</evidence>
<keyword evidence="4" id="KW-1185">Reference proteome</keyword>
<dbReference type="InterPro" id="IPR036412">
    <property type="entry name" value="HAD-like_sf"/>
</dbReference>
<dbReference type="Pfam" id="PF03767">
    <property type="entry name" value="Acid_phosphat_B"/>
    <property type="match status" value="1"/>
</dbReference>
<dbReference type="PROSITE" id="PS51257">
    <property type="entry name" value="PROKAR_LIPOPROTEIN"/>
    <property type="match status" value="1"/>
</dbReference>
<dbReference type="SFLD" id="SFLDS00003">
    <property type="entry name" value="Haloacid_Dehalogenase"/>
    <property type="match status" value="1"/>
</dbReference>
<comment type="caution">
    <text evidence="3">The sequence shown here is derived from an EMBL/GenBank/DDBJ whole genome shotgun (WGS) entry which is preliminary data.</text>
</comment>
<dbReference type="NCBIfam" id="TIGR01533">
    <property type="entry name" value="lipo_e_P4"/>
    <property type="match status" value="1"/>
</dbReference>
<name>A0AAE3LJ13_9BACT</name>
<sequence>MLKQKYLLFVLVLLGSCKTYNYHAQQTAADQFFPNAKLYTALYIQRAAEYKALCFQAYNSAALYLDEALKNNTSGKPPAIVTDIDETILDNTPNSVHQAHLGKDFEQAAWNEWTAKASADTVAGALTFFKYAASRGVQIFYVTNRYHHERAATLNNLQKYNFPYADEQHLLLRTTTAGKEPRRETISQNHEIIMLCGDNLSDFTSVFDKKSEEERTRQVKNNAALFGRKFIVLPNPNYGDWESAIYDYNYRLTPRQKADILKTKAKTY</sequence>
<gene>
    <name evidence="3" type="ORF">OD355_01460</name>
</gene>
<dbReference type="EMBL" id="JAOTPL010000001">
    <property type="protein sequence ID" value="MCU7693177.1"/>
    <property type="molecule type" value="Genomic_DNA"/>
</dbReference>
<feature type="signal peptide" evidence="2">
    <location>
        <begin position="1"/>
        <end position="24"/>
    </location>
</feature>
<evidence type="ECO:0000313" key="3">
    <source>
        <dbReference type="EMBL" id="MCU7693177.1"/>
    </source>
</evidence>
<dbReference type="PIRSF" id="PIRSF019271">
    <property type="entry name" value="Acid_Ptase_C"/>
    <property type="match status" value="1"/>
</dbReference>
<proteinExistence type="predicted"/>
<evidence type="ECO:0000313" key="4">
    <source>
        <dbReference type="Proteomes" id="UP001209317"/>
    </source>
</evidence>
<dbReference type="RefSeq" id="WP_263036665.1">
    <property type="nucleotide sequence ID" value="NZ_JAOTPL010000001.1"/>
</dbReference>